<dbReference type="Proteomes" id="UP000008312">
    <property type="component" value="Unassembled WGS sequence"/>
</dbReference>
<keyword evidence="4" id="KW-1185">Reference proteome</keyword>
<dbReference type="InterPro" id="IPR018203">
    <property type="entry name" value="GDP_dissociation_inhibitor"/>
</dbReference>
<sequence length="472" mass="52792">MAEEKTIELNGKTYPMLADGEYDCIILGTGLKECMLAGLLSKKGKKVIVLDRNGYYGSDCASLNLDELYKKFDKEPSEKAKKKLGSSRDYCVDLIPKFLMSCGKLSDILYITGVTNYLEFQCVDGSFVYDGKTKKTYKMPSTPEEAMSTPLLSLFQKMKYKSFLTGISEMEIPGEDGVDSDEDVPLNRMTMRQLYKKYGLDENSQDFTGHAMALELNDNYLDEPATETVRAIKLYGYSVNAYGKSPFIYPLYGLGGLPEGFSRLCGLHGGVFILNQEIDSIEYEDEKVAGVVSQGHAVRAKMVIGDPSYFKEELMKKTGKVVRSICLLDHPIESVDGAKSCQIIIPAKQVERAGYKKRESDIYVSCVSYKHKVCSKGIYIAIVSTTVETKKPEKELEPGIDLLGKIIDRFDSVVTTYRPRSNTKKSGVFITTSYDATSHFETVAEDVLAVYKQVTGEHLDLNVDRDEEEEEE</sequence>
<protein>
    <recommendedName>
        <fullName evidence="2">Rab GDP dissociation inhibitor</fullName>
    </recommendedName>
</protein>
<dbReference type="GO" id="GO:0015031">
    <property type="term" value="P:protein transport"/>
    <property type="evidence" value="ECO:0007669"/>
    <property type="project" value="InterPro"/>
</dbReference>
<dbReference type="Gene3D" id="3.30.519.10">
    <property type="entry name" value="Guanine Nucleotide Dissociation Inhibitor, domain 2"/>
    <property type="match status" value="1"/>
</dbReference>
<gene>
    <name evidence="3" type="ORF">GSBLH_T00000822001</name>
</gene>
<organism evidence="3">
    <name type="scientific">Blastocystis hominis</name>
    <dbReference type="NCBI Taxonomy" id="12968"/>
    <lineage>
        <taxon>Eukaryota</taxon>
        <taxon>Sar</taxon>
        <taxon>Stramenopiles</taxon>
        <taxon>Bigyra</taxon>
        <taxon>Opalozoa</taxon>
        <taxon>Opalinata</taxon>
        <taxon>Blastocystidae</taxon>
        <taxon>Blastocystis</taxon>
    </lineage>
</organism>
<dbReference type="OMA" id="AHMVCAK"/>
<dbReference type="Gene3D" id="1.10.405.10">
    <property type="entry name" value="Guanine Nucleotide Dissociation Inhibitor, domain 1"/>
    <property type="match status" value="1"/>
</dbReference>
<dbReference type="FunCoup" id="D8LY46">
    <property type="interactions" value="413"/>
</dbReference>
<dbReference type="PANTHER" id="PTHR11787:SF8">
    <property type="entry name" value="RAB GDP DISSOCIATION INHIBITOR"/>
    <property type="match status" value="1"/>
</dbReference>
<comment type="similarity">
    <text evidence="1 2">Belongs to the Rab GDI family.</text>
</comment>
<accession>D8LY46</accession>
<dbReference type="InterPro" id="IPR036188">
    <property type="entry name" value="FAD/NAD-bd_sf"/>
</dbReference>
<evidence type="ECO:0000313" key="3">
    <source>
        <dbReference type="EMBL" id="CBK20501.2"/>
    </source>
</evidence>
<proteinExistence type="inferred from homology"/>
<dbReference type="GO" id="GO:0007264">
    <property type="term" value="P:small GTPase-mediated signal transduction"/>
    <property type="evidence" value="ECO:0007669"/>
    <property type="project" value="InterPro"/>
</dbReference>
<dbReference type="Pfam" id="PF00996">
    <property type="entry name" value="GDI"/>
    <property type="match status" value="1"/>
</dbReference>
<dbReference type="GO" id="GO:0005093">
    <property type="term" value="F:Rab GDP-dissociation inhibitor activity"/>
    <property type="evidence" value="ECO:0007669"/>
    <property type="project" value="InterPro"/>
</dbReference>
<evidence type="ECO:0000256" key="1">
    <source>
        <dbReference type="ARBA" id="ARBA00005593"/>
    </source>
</evidence>
<dbReference type="GO" id="GO:0005737">
    <property type="term" value="C:cytoplasm"/>
    <property type="evidence" value="ECO:0007669"/>
    <property type="project" value="TreeGrafter"/>
</dbReference>
<dbReference type="InterPro" id="IPR000806">
    <property type="entry name" value="RabGDI"/>
</dbReference>
<dbReference type="RefSeq" id="XP_012894549.1">
    <property type="nucleotide sequence ID" value="XM_013039095.1"/>
</dbReference>
<dbReference type="SUPFAM" id="SSF51905">
    <property type="entry name" value="FAD/NAD(P)-binding domain"/>
    <property type="match status" value="2"/>
</dbReference>
<evidence type="ECO:0000256" key="2">
    <source>
        <dbReference type="RuleBase" id="RU363124"/>
    </source>
</evidence>
<dbReference type="Gene3D" id="3.50.50.60">
    <property type="entry name" value="FAD/NAD(P)-binding domain"/>
    <property type="match status" value="1"/>
</dbReference>
<reference evidence="3" key="1">
    <citation type="submission" date="2010-02" db="EMBL/GenBank/DDBJ databases">
        <title>Sequencing and annotation of the Blastocystis hominis genome.</title>
        <authorList>
            <person name="Wincker P."/>
        </authorList>
    </citation>
    <scope>NUCLEOTIDE SEQUENCE</scope>
    <source>
        <strain evidence="3">Singapore isolate B</strain>
    </source>
</reference>
<dbReference type="FunFam" id="1.10.405.10:FF:000011">
    <property type="entry name" value="Rab GDP dissociation inhibitor"/>
    <property type="match status" value="1"/>
</dbReference>
<dbReference type="PRINTS" id="PR00892">
    <property type="entry name" value="RABGDI"/>
</dbReference>
<dbReference type="EMBL" id="FN668639">
    <property type="protein sequence ID" value="CBK20501.2"/>
    <property type="molecule type" value="Genomic_DNA"/>
</dbReference>
<dbReference type="InParanoid" id="D8LY46"/>
<dbReference type="PANTHER" id="PTHR11787">
    <property type="entry name" value="RAB GDP-DISSOCIATION INHIBITOR"/>
    <property type="match status" value="1"/>
</dbReference>
<dbReference type="OrthoDB" id="9446342at2759"/>
<dbReference type="GO" id="GO:0016192">
    <property type="term" value="P:vesicle-mediated transport"/>
    <property type="evidence" value="ECO:0007669"/>
    <property type="project" value="TreeGrafter"/>
</dbReference>
<name>D8LY46_BLAHO</name>
<dbReference type="GeneID" id="24918112"/>
<dbReference type="SUPFAM" id="SSF54373">
    <property type="entry name" value="FAD-linked reductases, C-terminal domain"/>
    <property type="match status" value="1"/>
</dbReference>
<dbReference type="AlphaFoldDB" id="D8LY46"/>
<evidence type="ECO:0000313" key="4">
    <source>
        <dbReference type="Proteomes" id="UP000008312"/>
    </source>
</evidence>
<dbReference type="PRINTS" id="PR00891">
    <property type="entry name" value="RABGDIREP"/>
</dbReference>